<dbReference type="PANTHER" id="PTHR24198:SF165">
    <property type="entry name" value="ANKYRIN REPEAT-CONTAINING PROTEIN-RELATED"/>
    <property type="match status" value="1"/>
</dbReference>
<organism evidence="4 5">
    <name type="scientific">Undibacterium amnicola</name>
    <dbReference type="NCBI Taxonomy" id="1834038"/>
    <lineage>
        <taxon>Bacteria</taxon>
        <taxon>Pseudomonadati</taxon>
        <taxon>Pseudomonadota</taxon>
        <taxon>Betaproteobacteria</taxon>
        <taxon>Burkholderiales</taxon>
        <taxon>Oxalobacteraceae</taxon>
        <taxon>Undibacterium</taxon>
    </lineage>
</organism>
<dbReference type="InterPro" id="IPR036770">
    <property type="entry name" value="Ankyrin_rpt-contain_sf"/>
</dbReference>
<evidence type="ECO:0000256" key="1">
    <source>
        <dbReference type="ARBA" id="ARBA00022737"/>
    </source>
</evidence>
<keyword evidence="1" id="KW-0677">Repeat</keyword>
<dbReference type="PROSITE" id="PS50297">
    <property type="entry name" value="ANK_REP_REGION"/>
    <property type="match status" value="1"/>
</dbReference>
<evidence type="ECO:0000256" key="3">
    <source>
        <dbReference type="PROSITE-ProRule" id="PRU00023"/>
    </source>
</evidence>
<evidence type="ECO:0000313" key="5">
    <source>
        <dbReference type="Proteomes" id="UP000643610"/>
    </source>
</evidence>
<keyword evidence="5" id="KW-1185">Reference proteome</keyword>
<accession>A0ABR6XQE0</accession>
<evidence type="ECO:0000256" key="2">
    <source>
        <dbReference type="ARBA" id="ARBA00023043"/>
    </source>
</evidence>
<dbReference type="SUPFAM" id="SSF48403">
    <property type="entry name" value="Ankyrin repeat"/>
    <property type="match status" value="1"/>
</dbReference>
<dbReference type="EMBL" id="JACOFU010000003">
    <property type="protein sequence ID" value="MBC3831578.1"/>
    <property type="molecule type" value="Genomic_DNA"/>
</dbReference>
<dbReference type="InterPro" id="IPR002110">
    <property type="entry name" value="Ankyrin_rpt"/>
</dbReference>
<dbReference type="Pfam" id="PF12796">
    <property type="entry name" value="Ank_2"/>
    <property type="match status" value="1"/>
</dbReference>
<evidence type="ECO:0000313" key="4">
    <source>
        <dbReference type="EMBL" id="MBC3831578.1"/>
    </source>
</evidence>
<feature type="repeat" description="ANK" evidence="3">
    <location>
        <begin position="794"/>
        <end position="821"/>
    </location>
</feature>
<dbReference type="PROSITE" id="PS50088">
    <property type="entry name" value="ANK_REPEAT"/>
    <property type="match status" value="1"/>
</dbReference>
<comment type="caution">
    <text evidence="4">The sequence shown here is derived from an EMBL/GenBank/DDBJ whole genome shotgun (WGS) entry which is preliminary data.</text>
</comment>
<protein>
    <submittedName>
        <fullName evidence="4">Ankyrin repeat domain-containing protein</fullName>
    </submittedName>
</protein>
<gene>
    <name evidence="4" type="ORF">H8K33_08650</name>
</gene>
<sequence length="909" mass="103604">MATIPSTEQLLLEVHQSLGLSAPTKKKELIGFERPLETHQRIISELISEIFTALNIDEQAKNDASINLCHLLGINNSIERSVWTHEASMQQIVWNMAAYLYAPYLGRTVAFWSLCQAMDEGMPGGKFWYLPNVIERNDKKELRLPVPQVLDWLLDLSGQTISELAQGLAGKINAAGKSISVGVELESIEKILSNWDKGDVPRVGNINLYFSNITALDFRGAFKLDTASTKEEQFQSTLQFIKRKNLSAPLLREQIPMSQPNRIEDILNGFADEDEKNNFVELIATRYAAPTIQTIRQRFLVARAVQDGYFRLGKFLLESDFDKTCADFSKNKVLQLFELFKLSYNLTVDAHKQSSDWQIQDAYFENKIPPWDKLGVFLSVVPSLRPDVINILADRLNHLFPNEYQGKPLVDHIGHDIESAKLIATRNLVTLKAEQQKSKIVKECSQKLRTHSPWRTLQNVHSFWVANELAQDDHHSFKIRQMAANRMRELAQTPSEKMGAIFIELSHLLNNDDRQYRDKDAKKRVESLLIEAKENPALNAWHAGILQYEAKHHLAFNDFDNARRLFKDALEACKDNGFGSLRGEIARDGFALVVEQPPTKFDLNNYEYYFRNVLAYGELEGEEENKTFEDTACAMSTYFWETLYRPYPNETSVAPLSKELGETFIKGAMPFVFEGNFDGLLNWFKNNSKLKDKKFREVRGNTALMSWLKMFYELEKKLPALDHFLSADKTPEDTKLAVNWRKAICLMIGAWPKLVNMPDFKLQSPAMLAANHGDIVVVNALLKENANLRQQDFKGRTALHAAIASNSLECVEAILNHDAEVANIYADKNQSVLHTAVRFGQPKIVETLISGAPHLHSHTDTYGKSALEIATYFAIPSNWQEHHKFMSRERRTIATLDDFQKVSSFLSTH</sequence>
<proteinExistence type="predicted"/>
<dbReference type="Proteomes" id="UP000643610">
    <property type="component" value="Unassembled WGS sequence"/>
</dbReference>
<dbReference type="SMART" id="SM00248">
    <property type="entry name" value="ANK"/>
    <property type="match status" value="3"/>
</dbReference>
<dbReference type="Gene3D" id="1.25.40.20">
    <property type="entry name" value="Ankyrin repeat-containing domain"/>
    <property type="match status" value="1"/>
</dbReference>
<dbReference type="PANTHER" id="PTHR24198">
    <property type="entry name" value="ANKYRIN REPEAT AND PROTEIN KINASE DOMAIN-CONTAINING PROTEIN"/>
    <property type="match status" value="1"/>
</dbReference>
<name>A0ABR6XQE0_9BURK</name>
<reference evidence="4 5" key="1">
    <citation type="submission" date="2020-08" db="EMBL/GenBank/DDBJ databases">
        <title>Novel species isolated from subtropical streams in China.</title>
        <authorList>
            <person name="Lu H."/>
        </authorList>
    </citation>
    <scope>NUCLEOTIDE SEQUENCE [LARGE SCALE GENOMIC DNA]</scope>
    <source>
        <strain evidence="4 5">KCTC 52442</strain>
    </source>
</reference>
<dbReference type="RefSeq" id="WP_186890625.1">
    <property type="nucleotide sequence ID" value="NZ_JACOFU010000003.1"/>
</dbReference>
<keyword evidence="2 3" id="KW-0040">ANK repeat</keyword>